<organism evidence="7 8">
    <name type="scientific">Pacificispira spongiicola</name>
    <dbReference type="NCBI Taxonomy" id="2729598"/>
    <lineage>
        <taxon>Bacteria</taxon>
        <taxon>Pseudomonadati</taxon>
        <taxon>Pseudomonadota</taxon>
        <taxon>Alphaproteobacteria</taxon>
        <taxon>Rhodospirillales</taxon>
        <taxon>Rhodospirillaceae</taxon>
        <taxon>Pacificispira</taxon>
    </lineage>
</organism>
<dbReference type="PRINTS" id="PR00260">
    <property type="entry name" value="CHEMTRNSDUCR"/>
</dbReference>
<dbReference type="GO" id="GO:0007165">
    <property type="term" value="P:signal transduction"/>
    <property type="evidence" value="ECO:0007669"/>
    <property type="project" value="UniProtKB-KW"/>
</dbReference>
<evidence type="ECO:0000313" key="7">
    <source>
        <dbReference type="EMBL" id="NMM45502.1"/>
    </source>
</evidence>
<evidence type="ECO:0000256" key="2">
    <source>
        <dbReference type="ARBA" id="ARBA00029447"/>
    </source>
</evidence>
<evidence type="ECO:0000256" key="1">
    <source>
        <dbReference type="ARBA" id="ARBA00023224"/>
    </source>
</evidence>
<dbReference type="GO" id="GO:0004888">
    <property type="term" value="F:transmembrane signaling receptor activity"/>
    <property type="evidence" value="ECO:0007669"/>
    <property type="project" value="InterPro"/>
</dbReference>
<feature type="coiled-coil region" evidence="4">
    <location>
        <begin position="185"/>
        <end position="215"/>
    </location>
</feature>
<keyword evidence="4" id="KW-0175">Coiled coil</keyword>
<comment type="similarity">
    <text evidence="2">Belongs to the methyl-accepting chemotaxis (MCP) protein family.</text>
</comment>
<evidence type="ECO:0000313" key="8">
    <source>
        <dbReference type="Proteomes" id="UP000539372"/>
    </source>
</evidence>
<dbReference type="SUPFAM" id="SSF58104">
    <property type="entry name" value="Methyl-accepting chemotaxis protein (MCP) signaling domain"/>
    <property type="match status" value="1"/>
</dbReference>
<comment type="caution">
    <text evidence="7">The sequence shown here is derived from an EMBL/GenBank/DDBJ whole genome shotgun (WGS) entry which is preliminary data.</text>
</comment>
<dbReference type="Proteomes" id="UP000539372">
    <property type="component" value="Unassembled WGS sequence"/>
</dbReference>
<feature type="transmembrane region" description="Helical" evidence="5">
    <location>
        <begin position="118"/>
        <end position="141"/>
    </location>
</feature>
<dbReference type="GO" id="GO:0006935">
    <property type="term" value="P:chemotaxis"/>
    <property type="evidence" value="ECO:0007669"/>
    <property type="project" value="InterPro"/>
</dbReference>
<dbReference type="RefSeq" id="WP_169625896.1">
    <property type="nucleotide sequence ID" value="NZ_JABBNT010000004.1"/>
</dbReference>
<dbReference type="InterPro" id="IPR004090">
    <property type="entry name" value="Chemotax_Me-accpt_rcpt"/>
</dbReference>
<dbReference type="Gene3D" id="1.10.287.950">
    <property type="entry name" value="Methyl-accepting chemotaxis protein"/>
    <property type="match status" value="1"/>
</dbReference>
<keyword evidence="5" id="KW-0812">Transmembrane</keyword>
<feature type="transmembrane region" description="Helical" evidence="5">
    <location>
        <begin position="72"/>
        <end position="90"/>
    </location>
</feature>
<dbReference type="PROSITE" id="PS50111">
    <property type="entry name" value="CHEMOTAXIS_TRANSDUC_2"/>
    <property type="match status" value="1"/>
</dbReference>
<gene>
    <name evidence="7" type="ORF">HH303_13490</name>
</gene>
<dbReference type="InterPro" id="IPR004089">
    <property type="entry name" value="MCPsignal_dom"/>
</dbReference>
<feature type="domain" description="Methyl-accepting transducer" evidence="6">
    <location>
        <begin position="221"/>
        <end position="464"/>
    </location>
</feature>
<dbReference type="SMART" id="SM00283">
    <property type="entry name" value="MA"/>
    <property type="match status" value="1"/>
</dbReference>
<keyword evidence="8" id="KW-1185">Reference proteome</keyword>
<reference evidence="7 8" key="1">
    <citation type="submission" date="2020-04" db="EMBL/GenBank/DDBJ databases">
        <title>Rhodospirillaceae bacterium KN72 isolated from deep sea.</title>
        <authorList>
            <person name="Zhang D.-C."/>
        </authorList>
    </citation>
    <scope>NUCLEOTIDE SEQUENCE [LARGE SCALE GENOMIC DNA]</scope>
    <source>
        <strain evidence="7 8">KN72</strain>
    </source>
</reference>
<evidence type="ECO:0000256" key="3">
    <source>
        <dbReference type="PROSITE-ProRule" id="PRU00284"/>
    </source>
</evidence>
<name>A0A7Y0HH19_9PROT</name>
<protein>
    <recommendedName>
        <fullName evidence="6">Methyl-accepting transducer domain-containing protein</fullName>
    </recommendedName>
</protein>
<feature type="transmembrane region" description="Helical" evidence="5">
    <location>
        <begin position="20"/>
        <end position="38"/>
    </location>
</feature>
<evidence type="ECO:0000259" key="6">
    <source>
        <dbReference type="PROSITE" id="PS50111"/>
    </source>
</evidence>
<dbReference type="GO" id="GO:0016020">
    <property type="term" value="C:membrane"/>
    <property type="evidence" value="ECO:0007669"/>
    <property type="project" value="InterPro"/>
</dbReference>
<dbReference type="AlphaFoldDB" id="A0A7Y0HH19"/>
<dbReference type="Pfam" id="PF00015">
    <property type="entry name" value="MCPsignal"/>
    <property type="match status" value="1"/>
</dbReference>
<keyword evidence="1 3" id="KW-0807">Transducer</keyword>
<accession>A0A7Y0HH19</accession>
<dbReference type="EMBL" id="JABBNT010000004">
    <property type="protein sequence ID" value="NMM45502.1"/>
    <property type="molecule type" value="Genomic_DNA"/>
</dbReference>
<dbReference type="PANTHER" id="PTHR32089:SF112">
    <property type="entry name" value="LYSOZYME-LIKE PROTEIN-RELATED"/>
    <property type="match status" value="1"/>
</dbReference>
<dbReference type="PANTHER" id="PTHR32089">
    <property type="entry name" value="METHYL-ACCEPTING CHEMOTAXIS PROTEIN MCPB"/>
    <property type="match status" value="1"/>
</dbReference>
<sequence>MSTQVAVLTLSGIRKKATGFAVLYLWAHVPLIAALAWWNDSDTIPLTVAMALFALLVTIDRRRDPVGESVQLAAAAAMAVTVGMIVYILAGHLWQIDMHMYFFAAFALTAVFCNWKVILVYAGVVAVHHLALNFLLPVAVFPEGADFWRVVLHAVIVVVQAVALVWLVVTLERAFAASEKALDAVRAANEDSRRMSEENQRAEQKAQEQQQAERLRLAQTFEADVSTAIAQLNEAMETARKGIAEALTYNETLDRSASTVGDTAQSLNGNIQLVATATEELTASASEVGQRMAETLTMARDAGAASKLSEEKGQALADASNRIEEVIGLIAEIADQTNLLALNATIEAARAGDAGKGFAVVATEVKNLAEQTARATEDVRNEVNAIVSAIGEVNSALKAVTDKNREMSGVFESVSSAVEEQLSSTREIAVNTQRAAAETSEMTDAMAGMQKTTEDASQTMSTVQDVTGHLESVVRTVDERSRAFLTAVRT</sequence>
<feature type="transmembrane region" description="Helical" evidence="5">
    <location>
        <begin position="147"/>
        <end position="169"/>
    </location>
</feature>
<evidence type="ECO:0000256" key="5">
    <source>
        <dbReference type="SAM" id="Phobius"/>
    </source>
</evidence>
<feature type="transmembrane region" description="Helical" evidence="5">
    <location>
        <begin position="44"/>
        <end position="60"/>
    </location>
</feature>
<proteinExistence type="inferred from homology"/>
<keyword evidence="5" id="KW-0472">Membrane</keyword>
<keyword evidence="5" id="KW-1133">Transmembrane helix</keyword>
<evidence type="ECO:0000256" key="4">
    <source>
        <dbReference type="SAM" id="Coils"/>
    </source>
</evidence>